<gene>
    <name evidence="1" type="ORF">Apau_0142</name>
</gene>
<reference evidence="1 2" key="1">
    <citation type="journal article" date="2010" name="Stand. Genomic Sci.">
        <title>Non-contiguous finished genome sequence of Aminomonas paucivorans type strain (GLU-3).</title>
        <authorList>
            <person name="Pitluck S."/>
            <person name="Yasawong M."/>
            <person name="Held B."/>
            <person name="Lapidus A."/>
            <person name="Nolan M."/>
            <person name="Copeland A."/>
            <person name="Lucas S."/>
            <person name="Del Rio T.G."/>
            <person name="Tice H."/>
            <person name="Cheng J.F."/>
            <person name="Chertkov O."/>
            <person name="Goodwin L."/>
            <person name="Tapia R."/>
            <person name="Han C."/>
            <person name="Liolios K."/>
            <person name="Ivanova N."/>
            <person name="Mavromatis K."/>
            <person name="Ovchinnikova G."/>
            <person name="Pati A."/>
            <person name="Chen A."/>
            <person name="Palaniappan K."/>
            <person name="Land M."/>
            <person name="Hauser L."/>
            <person name="Chang Y.J."/>
            <person name="Jeffries C.D."/>
            <person name="Pukall R."/>
            <person name="Spring S."/>
            <person name="Rohde M."/>
            <person name="Sikorski J."/>
            <person name="Goker M."/>
            <person name="Woyke T."/>
            <person name="Bristow J."/>
            <person name="Eisen J.A."/>
            <person name="Markowitz V."/>
            <person name="Hugenholtz P."/>
            <person name="Kyrpides N.C."/>
            <person name="Klenk H.P."/>
        </authorList>
    </citation>
    <scope>NUCLEOTIDE SEQUENCE [LARGE SCALE GENOMIC DNA]</scope>
    <source>
        <strain evidence="1 2">DSM 12260</strain>
    </source>
</reference>
<dbReference type="eggNOG" id="COG4689">
    <property type="taxonomic scope" value="Bacteria"/>
</dbReference>
<keyword evidence="2" id="KW-1185">Reference proteome</keyword>
<dbReference type="Pfam" id="PF06314">
    <property type="entry name" value="ADC"/>
    <property type="match status" value="1"/>
</dbReference>
<dbReference type="RefSeq" id="WP_006299721.1">
    <property type="nucleotide sequence ID" value="NZ_CM001022.1"/>
</dbReference>
<dbReference type="STRING" id="584708.Apau_0142"/>
<accession>E3CWS4</accession>
<evidence type="ECO:0000313" key="2">
    <source>
        <dbReference type="Proteomes" id="UP000005096"/>
    </source>
</evidence>
<dbReference type="PaxDb" id="584708-Apau_0142"/>
<dbReference type="HOGENOM" id="CLU_042700_0_0_0"/>
<organism evidence="1 2">
    <name type="scientific">Aminomonas paucivorans DSM 12260</name>
    <dbReference type="NCBI Taxonomy" id="584708"/>
    <lineage>
        <taxon>Bacteria</taxon>
        <taxon>Thermotogati</taxon>
        <taxon>Synergistota</taxon>
        <taxon>Synergistia</taxon>
        <taxon>Synergistales</taxon>
        <taxon>Synergistaceae</taxon>
        <taxon>Aminomonas</taxon>
    </lineage>
</organism>
<dbReference type="Proteomes" id="UP000005096">
    <property type="component" value="Chromosome"/>
</dbReference>
<dbReference type="InterPro" id="IPR010451">
    <property type="entry name" value="Acetoacetate_decarboxylase"/>
</dbReference>
<sequence>MYRLREDHTYHMPAHFGGQPGGLSWVCRCSDVHALSLVYETDRDRLEAYVHEDFELLRPEISVQMSQMRMVDFMANGGYNLVQVSVPVAYRREAGLTGVYPLVVWENQTWPIIGGREETGVPKIFADIADLHSRGDHVFTCASFWSRTFLELDFFGKRDATPEELAQTNRDMEHIHLLGYRYIPNVGGPGAALSQATLYPQAMRCDRVVLGEGALRWHVPAFPEHHPGQHHILRALGELPLGRMIDARLLHGEITMNPPDARTLP</sequence>
<proteinExistence type="predicted"/>
<dbReference type="EMBL" id="CM001022">
    <property type="protein sequence ID" value="EFQ22579.1"/>
    <property type="molecule type" value="Genomic_DNA"/>
</dbReference>
<dbReference type="SUPFAM" id="SSF160104">
    <property type="entry name" value="Acetoacetate decarboxylase-like"/>
    <property type="match status" value="1"/>
</dbReference>
<dbReference type="Gene3D" id="2.40.400.10">
    <property type="entry name" value="Acetoacetate decarboxylase-like"/>
    <property type="match status" value="1"/>
</dbReference>
<dbReference type="OrthoDB" id="47893at2"/>
<dbReference type="InterPro" id="IPR023375">
    <property type="entry name" value="ADC_dom_sf"/>
</dbReference>
<protein>
    <submittedName>
        <fullName evidence="1">Acetoacetate decarboxylase</fullName>
    </submittedName>
</protein>
<evidence type="ECO:0000313" key="1">
    <source>
        <dbReference type="EMBL" id="EFQ22579.1"/>
    </source>
</evidence>
<dbReference type="GO" id="GO:0016829">
    <property type="term" value="F:lyase activity"/>
    <property type="evidence" value="ECO:0007669"/>
    <property type="project" value="InterPro"/>
</dbReference>
<dbReference type="AlphaFoldDB" id="E3CWS4"/>
<name>E3CWS4_9BACT</name>